<dbReference type="GeneID" id="27710971"/>
<keyword evidence="1 3" id="KW-0472">Membrane</keyword>
<proteinExistence type="predicted"/>
<dbReference type="Proteomes" id="UP000053411">
    <property type="component" value="Unassembled WGS sequence"/>
</dbReference>
<reference evidence="4 5" key="1">
    <citation type="submission" date="2015-01" db="EMBL/GenBank/DDBJ databases">
        <title>The Genome Sequence of Fonsecaea multimorphosa CBS 102226.</title>
        <authorList>
            <consortium name="The Broad Institute Genomics Platform"/>
            <person name="Cuomo C."/>
            <person name="de Hoog S."/>
            <person name="Gorbushina A."/>
            <person name="Stielow B."/>
            <person name="Teixiera M."/>
            <person name="Abouelleil A."/>
            <person name="Chapman S.B."/>
            <person name="Priest M."/>
            <person name="Young S.K."/>
            <person name="Wortman J."/>
            <person name="Nusbaum C."/>
            <person name="Birren B."/>
        </authorList>
    </citation>
    <scope>NUCLEOTIDE SEQUENCE [LARGE SCALE GENOMIC DNA]</scope>
    <source>
        <strain evidence="4 5">CBS 102226</strain>
    </source>
</reference>
<organism evidence="4 5">
    <name type="scientific">Fonsecaea multimorphosa CBS 102226</name>
    <dbReference type="NCBI Taxonomy" id="1442371"/>
    <lineage>
        <taxon>Eukaryota</taxon>
        <taxon>Fungi</taxon>
        <taxon>Dikarya</taxon>
        <taxon>Ascomycota</taxon>
        <taxon>Pezizomycotina</taxon>
        <taxon>Eurotiomycetes</taxon>
        <taxon>Chaetothyriomycetidae</taxon>
        <taxon>Chaetothyriales</taxon>
        <taxon>Herpotrichiellaceae</taxon>
        <taxon>Fonsecaea</taxon>
    </lineage>
</organism>
<evidence type="ECO:0000256" key="2">
    <source>
        <dbReference type="SAM" id="MobiDB-lite"/>
    </source>
</evidence>
<dbReference type="OrthoDB" id="5977743at2759"/>
<dbReference type="RefSeq" id="XP_016632887.1">
    <property type="nucleotide sequence ID" value="XM_016775728.1"/>
</dbReference>
<dbReference type="PANTHER" id="PTHR13315">
    <property type="entry name" value="METALLO PHOSPHOESTERASE RELATED"/>
    <property type="match status" value="1"/>
</dbReference>
<gene>
    <name evidence="4" type="ORF">Z520_05225</name>
</gene>
<keyword evidence="3" id="KW-0812">Transmembrane</keyword>
<dbReference type="GO" id="GO:0016020">
    <property type="term" value="C:membrane"/>
    <property type="evidence" value="ECO:0007669"/>
    <property type="project" value="GOC"/>
</dbReference>
<sequence>MQVNALSRIRHRLLSLPSALVLLWICLLFWGERYTFQQSVAHCLWRQWESWPGHAQPHHVLLVADPQLVDPHTYPDRPWPLSSLTILYTDRYLRRSYQYLQEYLRPDATLFLGDLFDGGREWGTTESTSPEKRYRKYGSRFWLKEYIRFSNLFLRSWAKGPYASAAEPTGRRLLASLPGNHDLGFAAGIQLPVKERFDAYFGPLNRIDIIGNHSFVHLDTVSLSAMDQVDPKTGSSGAGDGSAAATSSSRIWKPVEDFLVEAKSIRAKAIQHTCETRFDWKRPLPQLQSPSIQRAADVGDSDSTQKTHYPVSSSQFPTIVLSHVPLYRSSETSCGPMRERGTVIPLQAGYQYQNVLTPLISQDIVKHLTAEEITMIYSGDDHDYCEIEHNEFTGRIREITVKSMSWAMGIRKPGVQLVSLWNPVDVNKAMTSGNQDSPLTTPRDTVQNHLCLLPDQLNIFIRYGQVLGLTICILLVGAIRYNPSAAIGEASRDRDKSEPLLPTTETHSPDTSKSSCIQNGHGQAEGHHQLSTRKMGGYGYGQLRNSSPSKPPYPYIDYARNSSPSPGGPHTGELDGSDDWGMPKSTKTKTRARQRQWGKSQNHPPRSRFAFFGRSLWRTAWPVLLIYGWLIWNG</sequence>
<dbReference type="InterPro" id="IPR033308">
    <property type="entry name" value="PGAP5/Cdc1/Ted1"/>
</dbReference>
<dbReference type="VEuPathDB" id="FungiDB:Z520_05225"/>
<dbReference type="EMBL" id="KN848070">
    <property type="protein sequence ID" value="KIX98764.1"/>
    <property type="molecule type" value="Genomic_DNA"/>
</dbReference>
<feature type="transmembrane region" description="Helical" evidence="3">
    <location>
        <begin position="12"/>
        <end position="31"/>
    </location>
</feature>
<dbReference type="GO" id="GO:0006506">
    <property type="term" value="P:GPI anchor biosynthetic process"/>
    <property type="evidence" value="ECO:0007669"/>
    <property type="project" value="InterPro"/>
</dbReference>
<dbReference type="AlphaFoldDB" id="A0A0D2K6F5"/>
<dbReference type="InterPro" id="IPR029052">
    <property type="entry name" value="Metallo-depent_PP-like"/>
</dbReference>
<feature type="region of interest" description="Disordered" evidence="2">
    <location>
        <begin position="488"/>
        <end position="604"/>
    </location>
</feature>
<evidence type="ECO:0000313" key="5">
    <source>
        <dbReference type="Proteomes" id="UP000053411"/>
    </source>
</evidence>
<evidence type="ECO:0000313" key="4">
    <source>
        <dbReference type="EMBL" id="KIX98764.1"/>
    </source>
</evidence>
<dbReference type="PANTHER" id="PTHR13315:SF4">
    <property type="entry name" value="METALLOPHOSPHOESTERASE, ISOFORM E"/>
    <property type="match status" value="1"/>
</dbReference>
<evidence type="ECO:0000256" key="1">
    <source>
        <dbReference type="ARBA" id="ARBA00023136"/>
    </source>
</evidence>
<protein>
    <submittedName>
        <fullName evidence="4">Uncharacterized protein</fullName>
    </submittedName>
</protein>
<keyword evidence="5" id="KW-1185">Reference proteome</keyword>
<dbReference type="STRING" id="1442371.A0A0D2K6F5"/>
<feature type="compositionally biased region" description="Basic residues" evidence="2">
    <location>
        <begin position="586"/>
        <end position="596"/>
    </location>
</feature>
<dbReference type="GO" id="GO:0005783">
    <property type="term" value="C:endoplasmic reticulum"/>
    <property type="evidence" value="ECO:0007669"/>
    <property type="project" value="TreeGrafter"/>
</dbReference>
<feature type="compositionally biased region" description="Polar residues" evidence="2">
    <location>
        <begin position="503"/>
        <end position="521"/>
    </location>
</feature>
<keyword evidence="3" id="KW-1133">Transmembrane helix</keyword>
<name>A0A0D2K6F5_9EURO</name>
<dbReference type="SUPFAM" id="SSF56300">
    <property type="entry name" value="Metallo-dependent phosphatases"/>
    <property type="match status" value="1"/>
</dbReference>
<evidence type="ECO:0000256" key="3">
    <source>
        <dbReference type="SAM" id="Phobius"/>
    </source>
</evidence>
<accession>A0A0D2K6F5</accession>